<accession>A0A0F9EXE5</accession>
<dbReference type="AlphaFoldDB" id="A0A0F9EXE5"/>
<dbReference type="EMBL" id="LAZR01032879">
    <property type="protein sequence ID" value="KKL49655.1"/>
    <property type="molecule type" value="Genomic_DNA"/>
</dbReference>
<sequence length="292" mass="31109">PPVSLVRTVAGLLFSDDFDRDDEDLVDSNDWEGSTVLELVSNEIKSDPLNTAGFSHCLVEQATVSQSGEMVVQARLYMTGGIGFTPPRPGLTLAAQLARTQCFGVEISRASDVTPTLQLYRTTTGLPIVVLVEMTDLSIAIETFYTVKMHVKDSFQKVWFDTVEKAAATYAGNDAFTWSPGISRNVGGGSQPGTFAKYDDFFAYSSNIVTVTGLASGYKAQVGTVTAVEAAGTAAVDIAGQTCPIQRIKILTGSGVLVESIIPVGGVFGGDTWAFTEPWVQDAEPVGSWVQD</sequence>
<evidence type="ECO:0000313" key="1">
    <source>
        <dbReference type="EMBL" id="KKL49655.1"/>
    </source>
</evidence>
<gene>
    <name evidence="1" type="ORF">LCGC14_2313350</name>
</gene>
<name>A0A0F9EXE5_9ZZZZ</name>
<reference evidence="1" key="1">
    <citation type="journal article" date="2015" name="Nature">
        <title>Complex archaea that bridge the gap between prokaryotes and eukaryotes.</title>
        <authorList>
            <person name="Spang A."/>
            <person name="Saw J.H."/>
            <person name="Jorgensen S.L."/>
            <person name="Zaremba-Niedzwiedzka K."/>
            <person name="Martijn J."/>
            <person name="Lind A.E."/>
            <person name="van Eijk R."/>
            <person name="Schleper C."/>
            <person name="Guy L."/>
            <person name="Ettema T.J."/>
        </authorList>
    </citation>
    <scope>NUCLEOTIDE SEQUENCE</scope>
</reference>
<feature type="non-terminal residue" evidence="1">
    <location>
        <position position="1"/>
    </location>
</feature>
<protein>
    <submittedName>
        <fullName evidence="1">Uncharacterized protein</fullName>
    </submittedName>
</protein>
<proteinExistence type="predicted"/>
<organism evidence="1">
    <name type="scientific">marine sediment metagenome</name>
    <dbReference type="NCBI Taxonomy" id="412755"/>
    <lineage>
        <taxon>unclassified sequences</taxon>
        <taxon>metagenomes</taxon>
        <taxon>ecological metagenomes</taxon>
    </lineage>
</organism>
<comment type="caution">
    <text evidence="1">The sequence shown here is derived from an EMBL/GenBank/DDBJ whole genome shotgun (WGS) entry which is preliminary data.</text>
</comment>